<dbReference type="RefSeq" id="WP_215235011.1">
    <property type="nucleotide sequence ID" value="NZ_CAJRAU010000005.1"/>
</dbReference>
<organism evidence="4 5">
    <name type="scientific">Dyadobacter linearis</name>
    <dbReference type="NCBI Taxonomy" id="2823330"/>
    <lineage>
        <taxon>Bacteria</taxon>
        <taxon>Pseudomonadati</taxon>
        <taxon>Bacteroidota</taxon>
        <taxon>Cytophagia</taxon>
        <taxon>Cytophagales</taxon>
        <taxon>Spirosomataceae</taxon>
        <taxon>Dyadobacter</taxon>
    </lineage>
</organism>
<proteinExistence type="predicted"/>
<keyword evidence="5" id="KW-1185">Reference proteome</keyword>
<dbReference type="PANTHER" id="PTHR43818:SF11">
    <property type="entry name" value="BCDNA.GH03377"/>
    <property type="match status" value="1"/>
</dbReference>
<dbReference type="GO" id="GO:0050112">
    <property type="term" value="F:inositol 2-dehydrogenase (NAD+) activity"/>
    <property type="evidence" value="ECO:0007669"/>
    <property type="project" value="UniProtKB-EC"/>
</dbReference>
<dbReference type="EMBL" id="CAJRAU010000005">
    <property type="protein sequence ID" value="CAG5071717.1"/>
    <property type="molecule type" value="Genomic_DNA"/>
</dbReference>
<protein>
    <submittedName>
        <fullName evidence="4">Myo-inositol 2-dehydrogenase</fullName>
        <ecNumber evidence="4">1.1.1.18</ecNumber>
    </submittedName>
</protein>
<dbReference type="PANTHER" id="PTHR43818">
    <property type="entry name" value="BCDNA.GH03377"/>
    <property type="match status" value="1"/>
</dbReference>
<evidence type="ECO:0000313" key="4">
    <source>
        <dbReference type="EMBL" id="CAG5071717.1"/>
    </source>
</evidence>
<feature type="domain" description="GFO/IDH/MocA-like oxidoreductase" evidence="3">
    <location>
        <begin position="140"/>
        <end position="287"/>
    </location>
</feature>
<dbReference type="EC" id="1.1.1.18" evidence="4"/>
<evidence type="ECO:0000259" key="2">
    <source>
        <dbReference type="Pfam" id="PF01408"/>
    </source>
</evidence>
<dbReference type="InterPro" id="IPR000683">
    <property type="entry name" value="Gfo/Idh/MocA-like_OxRdtase_N"/>
</dbReference>
<accession>A0ABM8UTY8</accession>
<dbReference type="Pfam" id="PF01408">
    <property type="entry name" value="GFO_IDH_MocA"/>
    <property type="match status" value="1"/>
</dbReference>
<comment type="caution">
    <text evidence="4">The sequence shown here is derived from an EMBL/GenBank/DDBJ whole genome shotgun (WGS) entry which is preliminary data.</text>
</comment>
<dbReference type="SUPFAM" id="SSF55347">
    <property type="entry name" value="Glyceraldehyde-3-phosphate dehydrogenase-like, C-terminal domain"/>
    <property type="match status" value="1"/>
</dbReference>
<gene>
    <name evidence="4" type="primary">iolG_21</name>
    <name evidence="4" type="ORF">DYBT9623_03707</name>
</gene>
<dbReference type="SUPFAM" id="SSF51735">
    <property type="entry name" value="NAD(P)-binding Rossmann-fold domains"/>
    <property type="match status" value="1"/>
</dbReference>
<dbReference type="Pfam" id="PF22725">
    <property type="entry name" value="GFO_IDH_MocA_C3"/>
    <property type="match status" value="1"/>
</dbReference>
<dbReference type="InterPro" id="IPR036291">
    <property type="entry name" value="NAD(P)-bd_dom_sf"/>
</dbReference>
<reference evidence="4 5" key="1">
    <citation type="submission" date="2021-04" db="EMBL/GenBank/DDBJ databases">
        <authorList>
            <person name="Rodrigo-Torres L."/>
            <person name="Arahal R. D."/>
            <person name="Lucena T."/>
        </authorList>
    </citation>
    <scope>NUCLEOTIDE SEQUENCE [LARGE SCALE GENOMIC DNA]</scope>
    <source>
        <strain evidence="4 5">CECT 9623</strain>
    </source>
</reference>
<keyword evidence="1 4" id="KW-0560">Oxidoreductase</keyword>
<dbReference type="Proteomes" id="UP000679725">
    <property type="component" value="Unassembled WGS sequence"/>
</dbReference>
<evidence type="ECO:0000259" key="3">
    <source>
        <dbReference type="Pfam" id="PF22725"/>
    </source>
</evidence>
<dbReference type="Gene3D" id="3.40.50.720">
    <property type="entry name" value="NAD(P)-binding Rossmann-like Domain"/>
    <property type="match status" value="1"/>
</dbReference>
<dbReference type="InterPro" id="IPR050463">
    <property type="entry name" value="Gfo/Idh/MocA_oxidrdct_glycsds"/>
</dbReference>
<name>A0ABM8UTY8_9BACT</name>
<dbReference type="InterPro" id="IPR055170">
    <property type="entry name" value="GFO_IDH_MocA-like_dom"/>
</dbReference>
<evidence type="ECO:0000256" key="1">
    <source>
        <dbReference type="ARBA" id="ARBA00023002"/>
    </source>
</evidence>
<feature type="domain" description="Gfo/Idh/MocA-like oxidoreductase N-terminal" evidence="2">
    <location>
        <begin position="5"/>
        <end position="130"/>
    </location>
</feature>
<evidence type="ECO:0000313" key="5">
    <source>
        <dbReference type="Proteomes" id="UP000679725"/>
    </source>
</evidence>
<sequence length="385" mass="43336">MNKQLNIGIIGYKFMGRAHSNAWLKAPLFFDIPAHPVLKVACGRQQESVSDFAQKWGWEETETDWRRLIERPDIDVIDIALPQNLHYEIALAAAKAGKHIFCEKPLSMSSRQAEEMLKVCEDNKVVHYLNHNYRRVPAVAHAKKMLEDGKIGRIFHWRCCYQQDWIVDPEFPLTWQLKKEVAQAGPQWDLNSHAVDLAHFLVGDISTVSCLTSNFITERPIANENSSGNLSAEALGSEKGEVTVEDAALMMVRFKNGAVGSFEATRFATGRKNRLSFEIYGSKGSLVFDMEKMNELQYFSLADPEGDQGFRTILVTESAHPYVGNWWPAGHIIGYEHAFVHAVVDFVKAVEEKTPISPDFSDGLKIMQVLEAGLQSAESGRQILL</sequence>
<dbReference type="Gene3D" id="3.30.360.10">
    <property type="entry name" value="Dihydrodipicolinate Reductase, domain 2"/>
    <property type="match status" value="1"/>
</dbReference>